<gene>
    <name evidence="1" type="ORF">BON30_20455</name>
</gene>
<dbReference type="AlphaFoldDB" id="A0A1L9B8M7"/>
<dbReference type="Proteomes" id="UP000182229">
    <property type="component" value="Unassembled WGS sequence"/>
</dbReference>
<dbReference type="EMBL" id="MPIN01000005">
    <property type="protein sequence ID" value="OJH38615.1"/>
    <property type="molecule type" value="Genomic_DNA"/>
</dbReference>
<organism evidence="1 2">
    <name type="scientific">Cystobacter ferrugineus</name>
    <dbReference type="NCBI Taxonomy" id="83449"/>
    <lineage>
        <taxon>Bacteria</taxon>
        <taxon>Pseudomonadati</taxon>
        <taxon>Myxococcota</taxon>
        <taxon>Myxococcia</taxon>
        <taxon>Myxococcales</taxon>
        <taxon>Cystobacterineae</taxon>
        <taxon>Archangiaceae</taxon>
        <taxon>Cystobacter</taxon>
    </lineage>
</organism>
<dbReference type="STRING" id="83449.BON30_20455"/>
<dbReference type="InterPro" id="IPR012341">
    <property type="entry name" value="6hp_glycosidase-like_sf"/>
</dbReference>
<proteinExistence type="predicted"/>
<evidence type="ECO:0008006" key="3">
    <source>
        <dbReference type="Google" id="ProtNLM"/>
    </source>
</evidence>
<dbReference type="SUPFAM" id="SSF48208">
    <property type="entry name" value="Six-hairpin glycosidases"/>
    <property type="match status" value="1"/>
</dbReference>
<dbReference type="Gene3D" id="1.50.10.10">
    <property type="match status" value="1"/>
</dbReference>
<sequence>MSEPDTGRTLGRGWPLLAGERGEYALLVGQPAGDFLATMARSGNEGLMLPEQVWDLRPPTGQPGYLAGEATFSATPLTWTHAQFVRLAWSIQEGRPVEQPSVVSCRYTSVCR</sequence>
<protein>
    <recommendedName>
        <fullName evidence="3">GH15-like domain-containing protein</fullName>
    </recommendedName>
</protein>
<reference evidence="2" key="1">
    <citation type="submission" date="2016-11" db="EMBL/GenBank/DDBJ databases">
        <authorList>
            <person name="Shukria A."/>
            <person name="Stevens D.C."/>
        </authorList>
    </citation>
    <scope>NUCLEOTIDE SEQUENCE [LARGE SCALE GENOMIC DNA]</scope>
    <source>
        <strain evidence="2">Cbfe23</strain>
    </source>
</reference>
<reference evidence="1 2" key="2">
    <citation type="submission" date="2016-12" db="EMBL/GenBank/DDBJ databases">
        <title>Draft Genome Sequence of Cystobacter ferrugineus Strain Cbfe23.</title>
        <authorList>
            <person name="Akbar S."/>
            <person name="Dowd S.E."/>
            <person name="Stevens D.C."/>
        </authorList>
    </citation>
    <scope>NUCLEOTIDE SEQUENCE [LARGE SCALE GENOMIC DNA]</scope>
    <source>
        <strain evidence="1 2">Cbfe23</strain>
    </source>
</reference>
<dbReference type="InterPro" id="IPR008928">
    <property type="entry name" value="6-hairpin_glycosidase_sf"/>
</dbReference>
<accession>A0A1L9B8M7</accession>
<name>A0A1L9B8M7_9BACT</name>
<keyword evidence="2" id="KW-1185">Reference proteome</keyword>
<comment type="caution">
    <text evidence="1">The sequence shown here is derived from an EMBL/GenBank/DDBJ whole genome shotgun (WGS) entry which is preliminary data.</text>
</comment>
<evidence type="ECO:0000313" key="2">
    <source>
        <dbReference type="Proteomes" id="UP000182229"/>
    </source>
</evidence>
<evidence type="ECO:0000313" key="1">
    <source>
        <dbReference type="EMBL" id="OJH38615.1"/>
    </source>
</evidence>
<dbReference type="GO" id="GO:0005975">
    <property type="term" value="P:carbohydrate metabolic process"/>
    <property type="evidence" value="ECO:0007669"/>
    <property type="project" value="InterPro"/>
</dbReference>